<dbReference type="GO" id="GO:0005737">
    <property type="term" value="C:cytoplasm"/>
    <property type="evidence" value="ECO:0007669"/>
    <property type="project" value="TreeGrafter"/>
</dbReference>
<dbReference type="InterPro" id="IPR036054">
    <property type="entry name" value="BTG-like_sf"/>
</dbReference>
<dbReference type="AlphaFoldDB" id="A0A316YUF3"/>
<evidence type="ECO:0000313" key="4">
    <source>
        <dbReference type="EMBL" id="PWN92732.1"/>
    </source>
</evidence>
<feature type="region of interest" description="Disordered" evidence="2">
    <location>
        <begin position="331"/>
        <end position="357"/>
    </location>
</feature>
<evidence type="ECO:0000256" key="2">
    <source>
        <dbReference type="SAM" id="MobiDB-lite"/>
    </source>
</evidence>
<feature type="region of interest" description="Disordered" evidence="2">
    <location>
        <begin position="198"/>
        <end position="236"/>
    </location>
</feature>
<accession>A0A316YUF3</accession>
<organism evidence="4 5">
    <name type="scientific">Acaromyces ingoldii</name>
    <dbReference type="NCBI Taxonomy" id="215250"/>
    <lineage>
        <taxon>Eukaryota</taxon>
        <taxon>Fungi</taxon>
        <taxon>Dikarya</taxon>
        <taxon>Basidiomycota</taxon>
        <taxon>Ustilaginomycotina</taxon>
        <taxon>Exobasidiomycetes</taxon>
        <taxon>Exobasidiales</taxon>
        <taxon>Cryptobasidiaceae</taxon>
        <taxon>Acaromyces</taxon>
    </lineage>
</organism>
<dbReference type="GO" id="GO:0005634">
    <property type="term" value="C:nucleus"/>
    <property type="evidence" value="ECO:0007669"/>
    <property type="project" value="TreeGrafter"/>
</dbReference>
<sequence>MLGEIKAGVAHVRSLLAVKRSNGDKFSEDLQASLERRYASCWYQDDAERGSASRALVWHGHGGGEGLDDDVKRACLAETAHQTDNVLDILPTVFTMWIDPSCVAIRMGGGPGTYLSSPYQHLNSTINVVWGTMPLSTPSIAPPVPAPTLRVLASTPALDSSTWTSGNSKGLAALDYHHARLPSTASSIDSFVAVSRSSSMSSSGDESEQSSCPSLSSASSSHRDNNDSDSELSIEDMVGNGCYGHFDIIDDEDDQQEDAGDVTITPQDDLDVTLGQLPTPGDASCESWNNPWQQQQQQGKRQPRVEANKINYTIHDGGNVGVLGGGVRLGGGGTSSKSLTPRPQQQLQSSFSTPMPPAPVPVHVQLAPTAYRPELHDHYGAPPPYTAKPAYYIEQQHQHQHQQPQQPHGFHPSYPAYYPGLPGHPPFDVAQQQYLADMMMRPKRIRSRGRRSRGRGAGRAARRQAAAALKALGEEVDYDSVTSGTPSTMTGSSCYDDDEEEENHGEITFRNHEITNEAGNALGLINLERPSTPVSKVMLDSSLEATPTAPVKTDEETMALVRQRAEQVANDLASRQDAERDERVRLAKAKFQAQAAHAHAQLMMLQEQTRRPQHHGLQPYSYAAAAAH</sequence>
<dbReference type="PANTHER" id="PTHR22978:SF22">
    <property type="entry name" value="BTG FAMILY PROTEIN"/>
    <property type="match status" value="1"/>
</dbReference>
<name>A0A316YUF3_9BASI</name>
<evidence type="ECO:0000256" key="1">
    <source>
        <dbReference type="ARBA" id="ARBA00007989"/>
    </source>
</evidence>
<evidence type="ECO:0000313" key="5">
    <source>
        <dbReference type="Proteomes" id="UP000245768"/>
    </source>
</evidence>
<dbReference type="InterPro" id="IPR002087">
    <property type="entry name" value="Anti_prolifrtn"/>
</dbReference>
<dbReference type="SMART" id="SM00099">
    <property type="entry name" value="btg1"/>
    <property type="match status" value="1"/>
</dbReference>
<evidence type="ECO:0000259" key="3">
    <source>
        <dbReference type="SMART" id="SM00099"/>
    </source>
</evidence>
<feature type="domain" description="Anti-proliferative protein" evidence="3">
    <location>
        <begin position="1"/>
        <end position="110"/>
    </location>
</feature>
<feature type="compositionally biased region" description="Low complexity" evidence="2">
    <location>
        <begin position="198"/>
        <end position="220"/>
    </location>
</feature>
<feature type="compositionally biased region" description="Polar residues" evidence="2">
    <location>
        <begin position="335"/>
        <end position="353"/>
    </location>
</feature>
<dbReference type="InterPro" id="IPR033332">
    <property type="entry name" value="BTG"/>
</dbReference>
<gene>
    <name evidence="4" type="ORF">FA10DRAFT_4281</name>
</gene>
<dbReference type="RefSeq" id="XP_025379930.1">
    <property type="nucleotide sequence ID" value="XM_025525477.1"/>
</dbReference>
<dbReference type="OrthoDB" id="19928at2759"/>
<proteinExistence type="inferred from homology"/>
<dbReference type="SUPFAM" id="SSF160696">
    <property type="entry name" value="BTG domain-like"/>
    <property type="match status" value="1"/>
</dbReference>
<dbReference type="Pfam" id="PF07742">
    <property type="entry name" value="BTG"/>
    <property type="match status" value="1"/>
</dbReference>
<feature type="compositionally biased region" description="Low complexity" evidence="2">
    <location>
        <begin position="480"/>
        <end position="493"/>
    </location>
</feature>
<dbReference type="GeneID" id="37047393"/>
<comment type="similarity">
    <text evidence="1">Belongs to the BTG family.</text>
</comment>
<keyword evidence="5" id="KW-1185">Reference proteome</keyword>
<dbReference type="PANTHER" id="PTHR22978">
    <property type="entry name" value="B-CELL TRANSLOCATION GENE"/>
    <property type="match status" value="1"/>
</dbReference>
<reference evidence="4 5" key="1">
    <citation type="journal article" date="2018" name="Mol. Biol. Evol.">
        <title>Broad Genomic Sampling Reveals a Smut Pathogenic Ancestry of the Fungal Clade Ustilaginomycotina.</title>
        <authorList>
            <person name="Kijpornyongpan T."/>
            <person name="Mondo S.J."/>
            <person name="Barry K."/>
            <person name="Sandor L."/>
            <person name="Lee J."/>
            <person name="Lipzen A."/>
            <person name="Pangilinan J."/>
            <person name="LaButti K."/>
            <person name="Hainaut M."/>
            <person name="Henrissat B."/>
            <person name="Grigoriev I.V."/>
            <person name="Spatafora J.W."/>
            <person name="Aime M.C."/>
        </authorList>
    </citation>
    <scope>NUCLEOTIDE SEQUENCE [LARGE SCALE GENOMIC DNA]</scope>
    <source>
        <strain evidence="4 5">MCA 4198</strain>
    </source>
</reference>
<feature type="region of interest" description="Disordered" evidence="2">
    <location>
        <begin position="478"/>
        <end position="499"/>
    </location>
</feature>
<protein>
    <recommendedName>
        <fullName evidence="3">Anti-proliferative protein domain-containing protein</fullName>
    </recommendedName>
</protein>
<dbReference type="STRING" id="215250.A0A316YUF3"/>
<dbReference type="InParanoid" id="A0A316YUF3"/>
<dbReference type="Proteomes" id="UP000245768">
    <property type="component" value="Unassembled WGS sequence"/>
</dbReference>
<dbReference type="Gene3D" id="3.90.640.90">
    <property type="entry name" value="Anti-proliferative protein, N-terminal domain"/>
    <property type="match status" value="1"/>
</dbReference>
<dbReference type="EMBL" id="KZ819634">
    <property type="protein sequence ID" value="PWN92732.1"/>
    <property type="molecule type" value="Genomic_DNA"/>
</dbReference>